<proteinExistence type="predicted"/>
<keyword evidence="1" id="KW-0472">Membrane</keyword>
<keyword evidence="1" id="KW-0812">Transmembrane</keyword>
<feature type="signal peptide" evidence="2">
    <location>
        <begin position="1"/>
        <end position="24"/>
    </location>
</feature>
<reference evidence="3 4" key="1">
    <citation type="submission" date="2018-05" db="EMBL/GenBank/DDBJ databases">
        <title>Genomic Encyclopedia of Type Strains, Phase IV (KMG-V): Genome sequencing to study the core and pangenomes of soil and plant-associated prokaryotes.</title>
        <authorList>
            <person name="Whitman W."/>
        </authorList>
    </citation>
    <scope>NUCLEOTIDE SEQUENCE [LARGE SCALE GENOMIC DNA]</scope>
    <source>
        <strain evidence="3 4">SCZa-39</strain>
    </source>
</reference>
<feature type="transmembrane region" description="Helical" evidence="1">
    <location>
        <begin position="262"/>
        <end position="281"/>
    </location>
</feature>
<feature type="transmembrane region" description="Helical" evidence="1">
    <location>
        <begin position="122"/>
        <end position="141"/>
    </location>
</feature>
<dbReference type="EMBL" id="QEOB01000011">
    <property type="protein sequence ID" value="PVX81335.1"/>
    <property type="molecule type" value="Genomic_DNA"/>
</dbReference>
<name>A0ABX5KPA4_9BURK</name>
<dbReference type="RefSeq" id="WP_116612360.1">
    <property type="nucleotide sequence ID" value="NZ_QEOB01000011.1"/>
</dbReference>
<evidence type="ECO:0008006" key="5">
    <source>
        <dbReference type="Google" id="ProtNLM"/>
    </source>
</evidence>
<evidence type="ECO:0000313" key="4">
    <source>
        <dbReference type="Proteomes" id="UP000245712"/>
    </source>
</evidence>
<feature type="transmembrane region" description="Helical" evidence="1">
    <location>
        <begin position="48"/>
        <end position="77"/>
    </location>
</feature>
<feature type="transmembrane region" description="Helical" evidence="1">
    <location>
        <begin position="239"/>
        <end position="256"/>
    </location>
</feature>
<evidence type="ECO:0000313" key="3">
    <source>
        <dbReference type="EMBL" id="PVX81335.1"/>
    </source>
</evidence>
<evidence type="ECO:0000256" key="1">
    <source>
        <dbReference type="SAM" id="Phobius"/>
    </source>
</evidence>
<dbReference type="Proteomes" id="UP000245712">
    <property type="component" value="Unassembled WGS sequence"/>
</dbReference>
<organism evidence="3 4">
    <name type="scientific">Paraburkholderia unamae</name>
    <dbReference type="NCBI Taxonomy" id="219649"/>
    <lineage>
        <taxon>Bacteria</taxon>
        <taxon>Pseudomonadati</taxon>
        <taxon>Pseudomonadota</taxon>
        <taxon>Betaproteobacteria</taxon>
        <taxon>Burkholderiales</taxon>
        <taxon>Burkholderiaceae</taxon>
        <taxon>Paraburkholderia</taxon>
    </lineage>
</organism>
<feature type="transmembrane region" description="Helical" evidence="1">
    <location>
        <begin position="89"/>
        <end position="116"/>
    </location>
</feature>
<keyword evidence="4" id="KW-1185">Reference proteome</keyword>
<sequence length="384" mass="41121">MLRRHWQALLLSISLLLPAMPVLAQTQILGAPVLEALAPSHGVEWRYAWVHMLEAVAVLWVFAQRTAIAGGPFAAFLKSLPASASRRRVVDVVVVLIASTPLLLPVVAAAVALAFLPQKLPNYLFVAGLLLITLGWQLTVLSRNLRSAISLIVANVLLVGSMEFEDTIRPVLLAMPLLLAAFAIAYAPPRTTSRSANRGARSHRVTGFVRANVLPRLPPVVRLQVGIVWDRAASALGRYLIMGSVTGSTGFLLGIWGFDTRAVPLTLISQAAIALIAASTFRDLRAAHLRASHFMQSLPLTTAARVRADMLTVAALALPFAAATPLRLVAHGVLSLWSAAALVGLGAPLLALLSLSQRYATRQSMLLGVLLAATWVVVVWNIFV</sequence>
<evidence type="ECO:0000256" key="2">
    <source>
        <dbReference type="SAM" id="SignalP"/>
    </source>
</evidence>
<feature type="transmembrane region" description="Helical" evidence="1">
    <location>
        <begin position="170"/>
        <end position="188"/>
    </location>
</feature>
<gene>
    <name evidence="3" type="ORF">C7402_111237</name>
</gene>
<feature type="transmembrane region" description="Helical" evidence="1">
    <location>
        <begin position="328"/>
        <end position="353"/>
    </location>
</feature>
<comment type="caution">
    <text evidence="3">The sequence shown here is derived from an EMBL/GenBank/DDBJ whole genome shotgun (WGS) entry which is preliminary data.</text>
</comment>
<keyword evidence="1" id="KW-1133">Transmembrane helix</keyword>
<feature type="transmembrane region" description="Helical" evidence="1">
    <location>
        <begin position="302"/>
        <end position="322"/>
    </location>
</feature>
<feature type="chain" id="PRO_5046719136" description="ABC-2 type transport system permease protein" evidence="2">
    <location>
        <begin position="25"/>
        <end position="384"/>
    </location>
</feature>
<protein>
    <recommendedName>
        <fullName evidence="5">ABC-2 type transport system permease protein</fullName>
    </recommendedName>
</protein>
<feature type="transmembrane region" description="Helical" evidence="1">
    <location>
        <begin position="365"/>
        <end position="383"/>
    </location>
</feature>
<keyword evidence="2" id="KW-0732">Signal</keyword>
<accession>A0ABX5KPA4</accession>